<comment type="caution">
    <text evidence="2">The sequence shown here is derived from an EMBL/GenBank/DDBJ whole genome shotgun (WGS) entry which is preliminary data.</text>
</comment>
<keyword evidence="1" id="KW-0732">Signal</keyword>
<reference evidence="2" key="1">
    <citation type="journal article" date="2023" name="Science">
        <title>Genome structures resolve the early diversification of teleost fishes.</title>
        <authorList>
            <person name="Parey E."/>
            <person name="Louis A."/>
            <person name="Montfort J."/>
            <person name="Bouchez O."/>
            <person name="Roques C."/>
            <person name="Iampietro C."/>
            <person name="Lluch J."/>
            <person name="Castinel A."/>
            <person name="Donnadieu C."/>
            <person name="Desvignes T."/>
            <person name="Floi Bucao C."/>
            <person name="Jouanno E."/>
            <person name="Wen M."/>
            <person name="Mejri S."/>
            <person name="Dirks R."/>
            <person name="Jansen H."/>
            <person name="Henkel C."/>
            <person name="Chen W.J."/>
            <person name="Zahm M."/>
            <person name="Cabau C."/>
            <person name="Klopp C."/>
            <person name="Thompson A.W."/>
            <person name="Robinson-Rechavi M."/>
            <person name="Braasch I."/>
            <person name="Lecointre G."/>
            <person name="Bobe J."/>
            <person name="Postlethwait J.H."/>
            <person name="Berthelot C."/>
            <person name="Roest Crollius H."/>
            <person name="Guiguen Y."/>
        </authorList>
    </citation>
    <scope>NUCLEOTIDE SEQUENCE</scope>
    <source>
        <strain evidence="2">NC1722</strain>
    </source>
</reference>
<proteinExistence type="predicted"/>
<sequence length="85" mass="9219">KEWSGTGRVRSGLTKLALLSFCSSLVFPSSNSCFMFVVTVDRAGSRYSLESNVSCMTASNPLSSTMLIGQPLDAIHTEIELAERK</sequence>
<name>A0AAD7WCT0_9TELE</name>
<evidence type="ECO:0000256" key="1">
    <source>
        <dbReference type="SAM" id="SignalP"/>
    </source>
</evidence>
<protein>
    <submittedName>
        <fullName evidence="2">Uncharacterized protein</fullName>
    </submittedName>
</protein>
<evidence type="ECO:0000313" key="3">
    <source>
        <dbReference type="Proteomes" id="UP001221898"/>
    </source>
</evidence>
<feature type="non-terminal residue" evidence="2">
    <location>
        <position position="85"/>
    </location>
</feature>
<accession>A0AAD7WCT0</accession>
<dbReference type="AlphaFoldDB" id="A0AAD7WCT0"/>
<dbReference type="EMBL" id="JAINUG010000152">
    <property type="protein sequence ID" value="KAJ8391830.1"/>
    <property type="molecule type" value="Genomic_DNA"/>
</dbReference>
<keyword evidence="3" id="KW-1185">Reference proteome</keyword>
<feature type="chain" id="PRO_5042127196" evidence="1">
    <location>
        <begin position="33"/>
        <end position="85"/>
    </location>
</feature>
<feature type="signal peptide" evidence="1">
    <location>
        <begin position="1"/>
        <end position="32"/>
    </location>
</feature>
<evidence type="ECO:0000313" key="2">
    <source>
        <dbReference type="EMBL" id="KAJ8391830.1"/>
    </source>
</evidence>
<dbReference type="Proteomes" id="UP001221898">
    <property type="component" value="Unassembled WGS sequence"/>
</dbReference>
<gene>
    <name evidence="2" type="ORF">AAFF_G00084460</name>
</gene>
<organism evidence="2 3">
    <name type="scientific">Aldrovandia affinis</name>
    <dbReference type="NCBI Taxonomy" id="143900"/>
    <lineage>
        <taxon>Eukaryota</taxon>
        <taxon>Metazoa</taxon>
        <taxon>Chordata</taxon>
        <taxon>Craniata</taxon>
        <taxon>Vertebrata</taxon>
        <taxon>Euteleostomi</taxon>
        <taxon>Actinopterygii</taxon>
        <taxon>Neopterygii</taxon>
        <taxon>Teleostei</taxon>
        <taxon>Notacanthiformes</taxon>
        <taxon>Halosauridae</taxon>
        <taxon>Aldrovandia</taxon>
    </lineage>
</organism>